<evidence type="ECO:0000256" key="2">
    <source>
        <dbReference type="ARBA" id="ARBA00023239"/>
    </source>
</evidence>
<dbReference type="GO" id="GO:0008233">
    <property type="term" value="F:peptidase activity"/>
    <property type="evidence" value="ECO:0007669"/>
    <property type="project" value="UniProtKB-KW"/>
</dbReference>
<feature type="signal peptide" evidence="5">
    <location>
        <begin position="1"/>
        <end position="20"/>
    </location>
</feature>
<evidence type="ECO:0000313" key="7">
    <source>
        <dbReference type="EMBL" id="RKS42814.1"/>
    </source>
</evidence>
<evidence type="ECO:0000256" key="4">
    <source>
        <dbReference type="SAM" id="MobiDB-lite"/>
    </source>
</evidence>
<dbReference type="GO" id="GO:0006508">
    <property type="term" value="P:proteolysis"/>
    <property type="evidence" value="ECO:0007669"/>
    <property type="project" value="UniProtKB-KW"/>
</dbReference>
<dbReference type="RefSeq" id="WP_121346886.1">
    <property type="nucleotide sequence ID" value="NZ_RBLG01000006.1"/>
</dbReference>
<reference evidence="7 8" key="1">
    <citation type="submission" date="2018-10" db="EMBL/GenBank/DDBJ databases">
        <title>Genomic Encyclopedia of Archaeal and Bacterial Type Strains, Phase II (KMG-II): from individual species to whole genera.</title>
        <authorList>
            <person name="Goeker M."/>
        </authorList>
    </citation>
    <scope>NUCLEOTIDE SEQUENCE [LARGE SCALE GENOMIC DNA]</scope>
    <source>
        <strain evidence="7 8">DSM 19839</strain>
    </source>
</reference>
<proteinExistence type="inferred from homology"/>
<sequence length="258" mass="28321">MKFKHIIVLALSLSTLTANSQNNKNNDQQNKDQKKVLFVLTSHDELGDTGEKTGFWVEEFAAPYYNLLDKGVKITIASPKGGKAPIDPRSKADASQTEATKRYNNDKAAQNLINTTVKLESIKAEDFDAVFYPGGHGPLWDLAESKTSIALIETFNEQKKPVAFVCHAPGVLKDVKNEKGEPFVKGKNVTGFTNTEEEAVQLTKVVPFLVEDILKENGGIYTKAANWNVHVVKDGNLITGQNPASSNKVAETLFESLK</sequence>
<dbReference type="GO" id="GO:0005737">
    <property type="term" value="C:cytoplasm"/>
    <property type="evidence" value="ECO:0007669"/>
    <property type="project" value="TreeGrafter"/>
</dbReference>
<evidence type="ECO:0000256" key="3">
    <source>
        <dbReference type="ARBA" id="ARBA00038493"/>
    </source>
</evidence>
<feature type="domain" description="DJ-1/PfpI" evidence="6">
    <location>
        <begin position="58"/>
        <end position="254"/>
    </location>
</feature>
<dbReference type="CDD" id="cd03141">
    <property type="entry name" value="GATase1_Hsp31_like"/>
    <property type="match status" value="1"/>
</dbReference>
<organism evidence="7 8">
    <name type="scientific">Gillisia mitskevichiae</name>
    <dbReference type="NCBI Taxonomy" id="270921"/>
    <lineage>
        <taxon>Bacteria</taxon>
        <taxon>Pseudomonadati</taxon>
        <taxon>Bacteroidota</taxon>
        <taxon>Flavobacteriia</taxon>
        <taxon>Flavobacteriales</taxon>
        <taxon>Flavobacteriaceae</taxon>
        <taxon>Gillisia</taxon>
    </lineage>
</organism>
<dbReference type="Pfam" id="PF01965">
    <property type="entry name" value="DJ-1_PfpI"/>
    <property type="match status" value="1"/>
</dbReference>
<dbReference type="PANTHER" id="PTHR48094">
    <property type="entry name" value="PROTEIN/NUCLEIC ACID DEGLYCASE DJ-1-RELATED"/>
    <property type="match status" value="1"/>
</dbReference>
<evidence type="ECO:0000259" key="6">
    <source>
        <dbReference type="Pfam" id="PF01965"/>
    </source>
</evidence>
<gene>
    <name evidence="7" type="ORF">BC962_3101</name>
</gene>
<dbReference type="InterPro" id="IPR050325">
    <property type="entry name" value="Prot/Nucl_acid_deglycase"/>
</dbReference>
<dbReference type="SUPFAM" id="SSF52317">
    <property type="entry name" value="Class I glutamine amidotransferase-like"/>
    <property type="match status" value="1"/>
</dbReference>
<keyword evidence="2" id="KW-0456">Lyase</keyword>
<dbReference type="Gene3D" id="3.40.50.880">
    <property type="match status" value="1"/>
</dbReference>
<comment type="similarity">
    <text evidence="3">Belongs to the peptidase C56 family. HSP31-like subfamily.</text>
</comment>
<keyword evidence="1" id="KW-0346">Stress response</keyword>
<dbReference type="InterPro" id="IPR029062">
    <property type="entry name" value="Class_I_gatase-like"/>
</dbReference>
<feature type="chain" id="PRO_5019805704" evidence="5">
    <location>
        <begin position="21"/>
        <end position="258"/>
    </location>
</feature>
<evidence type="ECO:0000313" key="8">
    <source>
        <dbReference type="Proteomes" id="UP000276282"/>
    </source>
</evidence>
<keyword evidence="7" id="KW-0378">Hydrolase</keyword>
<protein>
    <submittedName>
        <fullName evidence="7">Putative intracellular protease/amidase</fullName>
    </submittedName>
</protein>
<keyword evidence="7" id="KW-0645">Protease</keyword>
<keyword evidence="8" id="KW-1185">Reference proteome</keyword>
<dbReference type="InterPro" id="IPR002818">
    <property type="entry name" value="DJ-1/PfpI"/>
</dbReference>
<dbReference type="AlphaFoldDB" id="A0A495NWM2"/>
<dbReference type="EMBL" id="RBLG01000006">
    <property type="protein sequence ID" value="RKS42814.1"/>
    <property type="molecule type" value="Genomic_DNA"/>
</dbReference>
<accession>A0A495NWM2</accession>
<keyword evidence="5" id="KW-0732">Signal</keyword>
<evidence type="ECO:0000256" key="1">
    <source>
        <dbReference type="ARBA" id="ARBA00023016"/>
    </source>
</evidence>
<dbReference type="GO" id="GO:0019172">
    <property type="term" value="F:glyoxalase III activity"/>
    <property type="evidence" value="ECO:0007669"/>
    <property type="project" value="TreeGrafter"/>
</dbReference>
<dbReference type="Proteomes" id="UP000276282">
    <property type="component" value="Unassembled WGS sequence"/>
</dbReference>
<name>A0A495NWM2_9FLAO</name>
<comment type="caution">
    <text evidence="7">The sequence shown here is derived from an EMBL/GenBank/DDBJ whole genome shotgun (WGS) entry which is preliminary data.</text>
</comment>
<dbReference type="GO" id="GO:0019243">
    <property type="term" value="P:methylglyoxal catabolic process to D-lactate via S-lactoyl-glutathione"/>
    <property type="evidence" value="ECO:0007669"/>
    <property type="project" value="TreeGrafter"/>
</dbReference>
<dbReference type="OrthoDB" id="9792284at2"/>
<dbReference type="PANTHER" id="PTHR48094:SF11">
    <property type="entry name" value="GLUTATHIONE-INDEPENDENT GLYOXALASE HSP31-RELATED"/>
    <property type="match status" value="1"/>
</dbReference>
<feature type="region of interest" description="Disordered" evidence="4">
    <location>
        <begin position="79"/>
        <end position="99"/>
    </location>
</feature>
<evidence type="ECO:0000256" key="5">
    <source>
        <dbReference type="SAM" id="SignalP"/>
    </source>
</evidence>